<dbReference type="EMBL" id="BARS01040836">
    <property type="protein sequence ID" value="GAG39939.1"/>
    <property type="molecule type" value="Genomic_DNA"/>
</dbReference>
<protein>
    <submittedName>
        <fullName evidence="1">Uncharacterized protein</fullName>
    </submittedName>
</protein>
<accession>X0X9S5</accession>
<gene>
    <name evidence="1" type="ORF">S01H1_62199</name>
</gene>
<evidence type="ECO:0000313" key="1">
    <source>
        <dbReference type="EMBL" id="GAG39939.1"/>
    </source>
</evidence>
<dbReference type="AlphaFoldDB" id="X0X9S5"/>
<reference evidence="1" key="1">
    <citation type="journal article" date="2014" name="Front. Microbiol.">
        <title>High frequency of phylogenetically diverse reductive dehalogenase-homologous genes in deep subseafloor sedimentary metagenomes.</title>
        <authorList>
            <person name="Kawai M."/>
            <person name="Futagami T."/>
            <person name="Toyoda A."/>
            <person name="Takaki Y."/>
            <person name="Nishi S."/>
            <person name="Hori S."/>
            <person name="Arai W."/>
            <person name="Tsubouchi T."/>
            <person name="Morono Y."/>
            <person name="Uchiyama I."/>
            <person name="Ito T."/>
            <person name="Fujiyama A."/>
            <person name="Inagaki F."/>
            <person name="Takami H."/>
        </authorList>
    </citation>
    <scope>NUCLEOTIDE SEQUENCE</scope>
    <source>
        <strain evidence="1">Expedition CK06-06</strain>
    </source>
</reference>
<sequence>VLWWYWPYALAEDVAADEVTVEPVRASLDELVKLEPLSSFVDVSEEADRGVGEELLVCARNGPVRDLLWALEVATGLQAKLGPPGEVPRWSFVGDRWPGDPERPDMLVRLPSLGCRSPYHTPAGRARLGSPAAAPLIPRPPAPAYHLADLPAILRSRILRNFPPPGSLDLAPETDYEELAAEGRIVVLWAQGVHLEPALQEPDGSGTCAEINLPAF</sequence>
<name>X0X9S5_9ZZZZ</name>
<feature type="non-terminal residue" evidence="1">
    <location>
        <position position="1"/>
    </location>
</feature>
<comment type="caution">
    <text evidence="1">The sequence shown here is derived from an EMBL/GenBank/DDBJ whole genome shotgun (WGS) entry which is preliminary data.</text>
</comment>
<organism evidence="1">
    <name type="scientific">marine sediment metagenome</name>
    <dbReference type="NCBI Taxonomy" id="412755"/>
    <lineage>
        <taxon>unclassified sequences</taxon>
        <taxon>metagenomes</taxon>
        <taxon>ecological metagenomes</taxon>
    </lineage>
</organism>
<proteinExistence type="predicted"/>